<evidence type="ECO:0000256" key="4">
    <source>
        <dbReference type="ARBA" id="ARBA00006171"/>
    </source>
</evidence>
<dbReference type="InterPro" id="IPR036412">
    <property type="entry name" value="HAD-like_sf"/>
</dbReference>
<comment type="similarity">
    <text evidence="4">Belongs to the HAD-like hydrolase superfamily. CbbY/CbbZ/Gph/YieH family.</text>
</comment>
<evidence type="ECO:0000256" key="3">
    <source>
        <dbReference type="ARBA" id="ARBA00004818"/>
    </source>
</evidence>
<dbReference type="NCBIfam" id="TIGR01509">
    <property type="entry name" value="HAD-SF-IA-v3"/>
    <property type="match status" value="1"/>
</dbReference>
<dbReference type="CDD" id="cd16417">
    <property type="entry name" value="HAD_PGPase"/>
    <property type="match status" value="1"/>
</dbReference>
<proteinExistence type="inferred from homology"/>
<comment type="cofactor">
    <cofactor evidence="2">
        <name>Mg(2+)</name>
        <dbReference type="ChEBI" id="CHEBI:18420"/>
    </cofactor>
</comment>
<dbReference type="Pfam" id="PF13419">
    <property type="entry name" value="HAD_2"/>
    <property type="match status" value="1"/>
</dbReference>
<dbReference type="UniPathway" id="UPA00865">
    <property type="reaction ID" value="UER00834"/>
</dbReference>
<dbReference type="SFLD" id="SFLDS00003">
    <property type="entry name" value="Haloacid_Dehalogenase"/>
    <property type="match status" value="1"/>
</dbReference>
<evidence type="ECO:0000256" key="6">
    <source>
        <dbReference type="ARBA" id="ARBA00022723"/>
    </source>
</evidence>
<keyword evidence="8" id="KW-0460">Magnesium</keyword>
<dbReference type="GO" id="GO:0008967">
    <property type="term" value="F:phosphoglycolate phosphatase activity"/>
    <property type="evidence" value="ECO:0007669"/>
    <property type="project" value="UniProtKB-EC"/>
</dbReference>
<dbReference type="InterPro" id="IPR023214">
    <property type="entry name" value="HAD_sf"/>
</dbReference>
<dbReference type="GO" id="GO:0005975">
    <property type="term" value="P:carbohydrate metabolic process"/>
    <property type="evidence" value="ECO:0007669"/>
    <property type="project" value="InterPro"/>
</dbReference>
<dbReference type="EC" id="3.1.3.18" evidence="5"/>
<dbReference type="NCBIfam" id="TIGR01449">
    <property type="entry name" value="PGP_bact"/>
    <property type="match status" value="1"/>
</dbReference>
<accession>A0A1J5RXS9</accession>
<dbReference type="Gene3D" id="1.10.150.240">
    <property type="entry name" value="Putative phosphatase, domain 2"/>
    <property type="match status" value="1"/>
</dbReference>
<protein>
    <recommendedName>
        <fullName evidence="5">phosphoglycolate phosphatase</fullName>
        <ecNumber evidence="5">3.1.3.18</ecNumber>
    </recommendedName>
</protein>
<dbReference type="InterPro" id="IPR041492">
    <property type="entry name" value="HAD_2"/>
</dbReference>
<organism evidence="10">
    <name type="scientific">mine drainage metagenome</name>
    <dbReference type="NCBI Taxonomy" id="410659"/>
    <lineage>
        <taxon>unclassified sequences</taxon>
        <taxon>metagenomes</taxon>
        <taxon>ecological metagenomes</taxon>
    </lineage>
</organism>
<keyword evidence="6" id="KW-0479">Metal-binding</keyword>
<dbReference type="NCBIfam" id="TIGR01662">
    <property type="entry name" value="HAD-SF-IIIA"/>
    <property type="match status" value="1"/>
</dbReference>
<evidence type="ECO:0000256" key="5">
    <source>
        <dbReference type="ARBA" id="ARBA00013078"/>
    </source>
</evidence>
<gene>
    <name evidence="10" type="primary">cbbZP_1</name>
    <name evidence="10" type="ORF">GALL_210810</name>
</gene>
<evidence type="ECO:0000256" key="9">
    <source>
        <dbReference type="ARBA" id="ARBA00023277"/>
    </source>
</evidence>
<dbReference type="EMBL" id="MLJW01000141">
    <property type="protein sequence ID" value="OIQ96884.1"/>
    <property type="molecule type" value="Genomic_DNA"/>
</dbReference>
<comment type="pathway">
    <text evidence="3">Organic acid metabolism; glycolate biosynthesis; glycolate from 2-phosphoglycolate: step 1/1.</text>
</comment>
<keyword evidence="7 10" id="KW-0378">Hydrolase</keyword>
<dbReference type="HAMAP" id="MF_00495">
    <property type="entry name" value="GPH_hydrolase_bact"/>
    <property type="match status" value="1"/>
</dbReference>
<dbReference type="InterPro" id="IPR023198">
    <property type="entry name" value="PGP-like_dom2"/>
</dbReference>
<dbReference type="GO" id="GO:0005829">
    <property type="term" value="C:cytosol"/>
    <property type="evidence" value="ECO:0007669"/>
    <property type="project" value="TreeGrafter"/>
</dbReference>
<dbReference type="Gene3D" id="3.40.50.1000">
    <property type="entry name" value="HAD superfamily/HAD-like"/>
    <property type="match status" value="1"/>
</dbReference>
<dbReference type="AlphaFoldDB" id="A0A1J5RXS9"/>
<dbReference type="PANTHER" id="PTHR43434:SF1">
    <property type="entry name" value="PHOSPHOGLYCOLATE PHOSPHATASE"/>
    <property type="match status" value="1"/>
</dbReference>
<evidence type="ECO:0000256" key="1">
    <source>
        <dbReference type="ARBA" id="ARBA00000830"/>
    </source>
</evidence>
<dbReference type="InterPro" id="IPR050155">
    <property type="entry name" value="HAD-like_hydrolase_sf"/>
</dbReference>
<dbReference type="GO" id="GO:0006281">
    <property type="term" value="P:DNA repair"/>
    <property type="evidence" value="ECO:0007669"/>
    <property type="project" value="TreeGrafter"/>
</dbReference>
<evidence type="ECO:0000256" key="2">
    <source>
        <dbReference type="ARBA" id="ARBA00001946"/>
    </source>
</evidence>
<dbReference type="PANTHER" id="PTHR43434">
    <property type="entry name" value="PHOSPHOGLYCOLATE PHOSPHATASE"/>
    <property type="match status" value="1"/>
</dbReference>
<dbReference type="InterPro" id="IPR006549">
    <property type="entry name" value="HAD-SF_hydro_IIIA"/>
</dbReference>
<dbReference type="NCBIfam" id="NF009695">
    <property type="entry name" value="PRK13222.1-2"/>
    <property type="match status" value="1"/>
</dbReference>
<dbReference type="SFLD" id="SFLDG01129">
    <property type="entry name" value="C1.5:_HAD__Beta-PGM__Phosphata"/>
    <property type="match status" value="1"/>
</dbReference>
<evidence type="ECO:0000313" key="10">
    <source>
        <dbReference type="EMBL" id="OIQ96884.1"/>
    </source>
</evidence>
<dbReference type="FunFam" id="3.40.50.1000:FF:000022">
    <property type="entry name" value="Phosphoglycolate phosphatase"/>
    <property type="match status" value="1"/>
</dbReference>
<comment type="catalytic activity">
    <reaction evidence="1">
        <text>2-phosphoglycolate + H2O = glycolate + phosphate</text>
        <dbReference type="Rhea" id="RHEA:14369"/>
        <dbReference type="ChEBI" id="CHEBI:15377"/>
        <dbReference type="ChEBI" id="CHEBI:29805"/>
        <dbReference type="ChEBI" id="CHEBI:43474"/>
        <dbReference type="ChEBI" id="CHEBI:58033"/>
        <dbReference type="EC" id="3.1.3.18"/>
    </reaction>
</comment>
<sequence>MPVLSAVAEQKLKVSAIMIDLDGTLVHSAPELARAAGRMLVDLGMPVLSQAQIESYIGEGAAILIKRCLTGELDGEPDATLFAKAHDLFFKYYAQNVAESRPYPHVVAGVQALKEAGYRLACVTNKPASFTMPLLAVNDLLQYFEMVVSGDTLSKKKPDPDQILYICEKLGVAVANTLLIGDSKTDVAAASNAGCYIFTIPYGYNQGRKIDACAVNALINNIGDALDLIERI</sequence>
<keyword evidence="9" id="KW-0119">Carbohydrate metabolism</keyword>
<reference evidence="10" key="1">
    <citation type="submission" date="2016-10" db="EMBL/GenBank/DDBJ databases">
        <title>Sequence of Gallionella enrichment culture.</title>
        <authorList>
            <person name="Poehlein A."/>
            <person name="Muehling M."/>
            <person name="Daniel R."/>
        </authorList>
    </citation>
    <scope>NUCLEOTIDE SEQUENCE</scope>
</reference>
<dbReference type="InterPro" id="IPR037512">
    <property type="entry name" value="PGPase_prok"/>
</dbReference>
<comment type="caution">
    <text evidence="10">The sequence shown here is derived from an EMBL/GenBank/DDBJ whole genome shotgun (WGS) entry which is preliminary data.</text>
</comment>
<dbReference type="NCBIfam" id="TIGR01549">
    <property type="entry name" value="HAD-SF-IA-v1"/>
    <property type="match status" value="1"/>
</dbReference>
<dbReference type="GO" id="GO:0046295">
    <property type="term" value="P:glycolate biosynthetic process"/>
    <property type="evidence" value="ECO:0007669"/>
    <property type="project" value="UniProtKB-UniPathway"/>
</dbReference>
<dbReference type="SUPFAM" id="SSF56784">
    <property type="entry name" value="HAD-like"/>
    <property type="match status" value="1"/>
</dbReference>
<name>A0A1J5RXS9_9ZZZZ</name>
<dbReference type="InterPro" id="IPR006439">
    <property type="entry name" value="HAD-SF_hydro_IA"/>
</dbReference>
<evidence type="ECO:0000256" key="7">
    <source>
        <dbReference type="ARBA" id="ARBA00022801"/>
    </source>
</evidence>
<dbReference type="SFLD" id="SFLDG01135">
    <property type="entry name" value="C1.5.6:_HAD__Beta-PGM__Phospha"/>
    <property type="match status" value="1"/>
</dbReference>
<evidence type="ECO:0000256" key="8">
    <source>
        <dbReference type="ARBA" id="ARBA00022842"/>
    </source>
</evidence>
<dbReference type="GO" id="GO:0046872">
    <property type="term" value="F:metal ion binding"/>
    <property type="evidence" value="ECO:0007669"/>
    <property type="project" value="UniProtKB-KW"/>
</dbReference>